<sequence>MQNQIQIKHNQSLLDFTVQEKGTIEALFEVALLNNKSITDNLLVGSCLESPSATIDKQITDYFKNKKLVPASALTQTQIQNLEPQGIGYMTIGFDFTVQ</sequence>
<dbReference type="RefSeq" id="WP_088392207.1">
    <property type="nucleotide sequence ID" value="NZ_MTCZ01000047.1"/>
</dbReference>
<name>A0A246GJ18_9FLAO</name>
<evidence type="ECO:0000313" key="1">
    <source>
        <dbReference type="EMBL" id="OWP84235.1"/>
    </source>
</evidence>
<dbReference type="Proteomes" id="UP000197768">
    <property type="component" value="Unassembled WGS sequence"/>
</dbReference>
<protein>
    <submittedName>
        <fullName evidence="1">Uncharacterized protein</fullName>
    </submittedName>
</protein>
<proteinExistence type="predicted"/>
<comment type="caution">
    <text evidence="1">The sequence shown here is derived from an EMBL/GenBank/DDBJ whole genome shotgun (WGS) entry which is preliminary data.</text>
</comment>
<evidence type="ECO:0000313" key="2">
    <source>
        <dbReference type="Proteomes" id="UP000197768"/>
    </source>
</evidence>
<dbReference type="EMBL" id="MTCZ01000047">
    <property type="protein sequence ID" value="OWP84235.1"/>
    <property type="molecule type" value="Genomic_DNA"/>
</dbReference>
<gene>
    <name evidence="1" type="ORF">BWK59_06490</name>
</gene>
<reference evidence="1 2" key="1">
    <citation type="journal article" date="2017" name="Infect. Genet. Evol.">
        <title>Comparative genome analysis of fish pathogen Flavobacterium columnare reveals extensive sequence diversity within the species.</title>
        <authorList>
            <person name="Kayansamruaj P."/>
            <person name="Dong H.T."/>
            <person name="Hirono I."/>
            <person name="Kondo H."/>
            <person name="Senapin S."/>
            <person name="Rodkhum C."/>
        </authorList>
    </citation>
    <scope>NUCLEOTIDE SEQUENCE [LARGE SCALE GENOMIC DNA]</scope>
    <source>
        <strain evidence="1 2">1215</strain>
    </source>
</reference>
<organism evidence="1 2">
    <name type="scientific">Flavobacterium davisii</name>
    <dbReference type="NCBI Taxonomy" id="2906077"/>
    <lineage>
        <taxon>Bacteria</taxon>
        <taxon>Pseudomonadati</taxon>
        <taxon>Bacteroidota</taxon>
        <taxon>Flavobacteriia</taxon>
        <taxon>Flavobacteriales</taxon>
        <taxon>Flavobacteriaceae</taxon>
        <taxon>Flavobacterium</taxon>
    </lineage>
</organism>
<dbReference type="AlphaFoldDB" id="A0A246GJ18"/>
<accession>A0A246GJ18</accession>